<reference evidence="2 3" key="1">
    <citation type="submission" date="2019-07" db="EMBL/GenBank/DDBJ databases">
        <title>Whole genome shotgun sequence of Microvirga aerophila NBRC 106136.</title>
        <authorList>
            <person name="Hosoyama A."/>
            <person name="Uohara A."/>
            <person name="Ohji S."/>
            <person name="Ichikawa N."/>
        </authorList>
    </citation>
    <scope>NUCLEOTIDE SEQUENCE [LARGE SCALE GENOMIC DNA]</scope>
    <source>
        <strain evidence="2 3">NBRC 106136</strain>
    </source>
</reference>
<comment type="caution">
    <text evidence="2">The sequence shown here is derived from an EMBL/GenBank/DDBJ whole genome shotgun (WGS) entry which is preliminary data.</text>
</comment>
<proteinExistence type="predicted"/>
<name>A0A512BQN5_9HYPH</name>
<feature type="chain" id="PRO_5021743316" description="Lipoprotein" evidence="1">
    <location>
        <begin position="26"/>
        <end position="203"/>
    </location>
</feature>
<protein>
    <recommendedName>
        <fullName evidence="4">Lipoprotein</fullName>
    </recommendedName>
</protein>
<evidence type="ECO:0008006" key="4">
    <source>
        <dbReference type="Google" id="ProtNLM"/>
    </source>
</evidence>
<keyword evidence="1" id="KW-0732">Signal</keyword>
<dbReference type="OrthoDB" id="1267107at2"/>
<dbReference type="RefSeq" id="WP_114186700.1">
    <property type="nucleotide sequence ID" value="NZ_BJYU01000020.1"/>
</dbReference>
<evidence type="ECO:0000313" key="2">
    <source>
        <dbReference type="EMBL" id="GEO14241.1"/>
    </source>
</evidence>
<gene>
    <name evidence="2" type="ORF">MAE02_19370</name>
</gene>
<feature type="signal peptide" evidence="1">
    <location>
        <begin position="1"/>
        <end position="25"/>
    </location>
</feature>
<dbReference type="EMBL" id="BJYU01000020">
    <property type="protein sequence ID" value="GEO14241.1"/>
    <property type="molecule type" value="Genomic_DNA"/>
</dbReference>
<accession>A0A512BQN5</accession>
<organism evidence="2 3">
    <name type="scientific">Microvirga aerophila</name>
    <dbReference type="NCBI Taxonomy" id="670291"/>
    <lineage>
        <taxon>Bacteria</taxon>
        <taxon>Pseudomonadati</taxon>
        <taxon>Pseudomonadota</taxon>
        <taxon>Alphaproteobacteria</taxon>
        <taxon>Hyphomicrobiales</taxon>
        <taxon>Methylobacteriaceae</taxon>
        <taxon>Microvirga</taxon>
    </lineage>
</organism>
<sequence>MRVTLLKLTIALCVALHGVGSSAFAKPEPARRLMPDAARDVAQRAVADILDALASSDFKRLASHVGREGLVLSPYVMIDADDVQLSRTEVERCREDVRVRVWGYRDGSGDAIETACRGYFAEFVWDADYRRADEVLYNTPRQRGLEPNNNHEFAHDVIVAEFHIRETPEGAKPYRPWKSLRLLFRHDDQGLSLIAITRDVRTI</sequence>
<dbReference type="AlphaFoldDB" id="A0A512BQN5"/>
<keyword evidence="3" id="KW-1185">Reference proteome</keyword>
<dbReference type="Proteomes" id="UP000321085">
    <property type="component" value="Unassembled WGS sequence"/>
</dbReference>
<evidence type="ECO:0000256" key="1">
    <source>
        <dbReference type="SAM" id="SignalP"/>
    </source>
</evidence>
<evidence type="ECO:0000313" key="3">
    <source>
        <dbReference type="Proteomes" id="UP000321085"/>
    </source>
</evidence>